<comment type="caution">
    <text evidence="4">The sequence shown here is derived from an EMBL/GenBank/DDBJ whole genome shotgun (WGS) entry which is preliminary data.</text>
</comment>
<dbReference type="SUPFAM" id="SSF53098">
    <property type="entry name" value="Ribonuclease H-like"/>
    <property type="match status" value="1"/>
</dbReference>
<name>A0A8H5M6X9_9AGAR</name>
<dbReference type="Proteomes" id="UP000565441">
    <property type="component" value="Unassembled WGS sequence"/>
</dbReference>
<dbReference type="Gene3D" id="3.30.420.10">
    <property type="entry name" value="Ribonuclease H-like superfamily/Ribonuclease H"/>
    <property type="match status" value="1"/>
</dbReference>
<protein>
    <recommendedName>
        <fullName evidence="6">Reverse transcriptase</fullName>
    </recommendedName>
</protein>
<evidence type="ECO:0000259" key="3">
    <source>
        <dbReference type="PROSITE" id="PS50879"/>
    </source>
</evidence>
<dbReference type="AlphaFoldDB" id="A0A8H5M6X9"/>
<dbReference type="PROSITE" id="PS50879">
    <property type="entry name" value="RNASE_H_1"/>
    <property type="match status" value="1"/>
</dbReference>
<sequence length="1180" mass="133643">MVLESDHYIVVNVYILPEEARWNSFSDVDPFEKLCEIAHLLCNLDKPMYLIGDLNARTGSMSPTHHTRFSDDTIVSTRGRLLLELCHDLRLEILNGNVLYAPGSGQFTSIQPMGNSTIDYVITNNKGANLVSRFQVMPLVPGERDHTPLDLNLQLQHSEPPRPQRLPKPMQNPNNKPVLKLTNSRIDLLLQHVFDSKSDLKSRTRRLYGDVTRTTSPTHVYVDGSCHHNGLPHARAGSGVYWGDNNPKNSSFRVPNAQTNNRGEVYAILKALQMAWLHETLHIHSDSEYAMETIVIRGAAKAAHGWKITNGDLFKDIATLIKNRTAAIVFIQVKGHCGNLRHDEADRLANVGATQDPVPVYTPLNINTSNTSANEVVTDKVSYVPLKADDGAAIQPTTKSGTPLPSHRNRTSALEQQKKHRALIIEAKSEKEFWITAKKIMGSKQAQADISADTLKEVFEKRMNPICPLPKSFNVNRLELNQTLASVIPTRTIDTTPEQFFSAPISEEEIEIAKEHFHDRSAATSSPGLDNVGFAELEEIDNDQLCLLLNDCLSNLEVPSTWLTAALVGIIKRGKDKEDPKEYRAIGLESVLLKLMTLIIHKRITAWCLARNLLPPSQNGFREGFRTNDNVFILRCAIERARSLNLPLYVVFADISNAFPSTEQATLWLKMRRMGANGHLFDWLRMLYQRMSYVVKHRSEMSSTFFAKLGILIGDNSSPILWTLYLADFCLNPDADDIELAGTTIANLEQADDIILISTSPTSAQRKMNALWNWCSINFMLLSAIKSMYMIFGPIPNDLPILKFGQVTVDFTTEQTYVGITLQSTQRNIFTKHYKNKASKARTVGNTVLGMEALIGELPPWEGKKLYMAQIDPHLIHGYEVILDITPTLLEMLADVQIAFLRRILGLNKRSMVTPLFTETSLVPLRYRRIILALGHLQYLSSLPSERFVRKAFLDSVALAKDKKASWAMDLQYVMHSLPFHIPLPDLDTISPLQVNDIIKLFKSKLEFHLQSELDLSPKLYLLQNRLEPNKDGPPKQKILHFRHYLSVPNSKHRKSLTRLLLSAHPLAIERLRWAEHRRPRINRQWRLCRLCENAVESPEHALLECNMSDELIALRNVFMTKMYADVPRLHRRPTVTSTELLKSILSERKTIGLLAKYTYEVLTLYETIPLYIPITAVLE</sequence>
<keyword evidence="5" id="KW-1185">Reference proteome</keyword>
<organism evidence="4 5">
    <name type="scientific">Tricholomella constricta</name>
    <dbReference type="NCBI Taxonomy" id="117010"/>
    <lineage>
        <taxon>Eukaryota</taxon>
        <taxon>Fungi</taxon>
        <taxon>Dikarya</taxon>
        <taxon>Basidiomycota</taxon>
        <taxon>Agaricomycotina</taxon>
        <taxon>Agaricomycetes</taxon>
        <taxon>Agaricomycetidae</taxon>
        <taxon>Agaricales</taxon>
        <taxon>Tricholomatineae</taxon>
        <taxon>Lyophyllaceae</taxon>
        <taxon>Tricholomella</taxon>
    </lineage>
</organism>
<dbReference type="EMBL" id="JAACJP010000007">
    <property type="protein sequence ID" value="KAF5383108.1"/>
    <property type="molecule type" value="Genomic_DNA"/>
</dbReference>
<evidence type="ECO:0000313" key="4">
    <source>
        <dbReference type="EMBL" id="KAF5383108.1"/>
    </source>
</evidence>
<dbReference type="PANTHER" id="PTHR19446">
    <property type="entry name" value="REVERSE TRANSCRIPTASES"/>
    <property type="match status" value="1"/>
</dbReference>
<dbReference type="GO" id="GO:0004523">
    <property type="term" value="F:RNA-DNA hybrid ribonuclease activity"/>
    <property type="evidence" value="ECO:0007669"/>
    <property type="project" value="InterPro"/>
</dbReference>
<dbReference type="InterPro" id="IPR036691">
    <property type="entry name" value="Endo/exonu/phosph_ase_sf"/>
</dbReference>
<evidence type="ECO:0000259" key="2">
    <source>
        <dbReference type="PROSITE" id="PS50878"/>
    </source>
</evidence>
<evidence type="ECO:0000256" key="1">
    <source>
        <dbReference type="SAM" id="MobiDB-lite"/>
    </source>
</evidence>
<reference evidence="4 5" key="1">
    <citation type="journal article" date="2020" name="ISME J.">
        <title>Uncovering the hidden diversity of litter-decomposition mechanisms in mushroom-forming fungi.</title>
        <authorList>
            <person name="Floudas D."/>
            <person name="Bentzer J."/>
            <person name="Ahren D."/>
            <person name="Johansson T."/>
            <person name="Persson P."/>
            <person name="Tunlid A."/>
        </authorList>
    </citation>
    <scope>NUCLEOTIDE SEQUENCE [LARGE SCALE GENOMIC DNA]</scope>
    <source>
        <strain evidence="4 5">CBS 661.87</strain>
    </source>
</reference>
<dbReference type="CDD" id="cd09280">
    <property type="entry name" value="RNase_HI_eukaryote_like"/>
    <property type="match status" value="1"/>
</dbReference>
<dbReference type="InterPro" id="IPR002156">
    <property type="entry name" value="RNaseH_domain"/>
</dbReference>
<dbReference type="InterPro" id="IPR000477">
    <property type="entry name" value="RT_dom"/>
</dbReference>
<gene>
    <name evidence="4" type="ORF">D9615_004836</name>
</gene>
<dbReference type="Gene3D" id="3.60.10.10">
    <property type="entry name" value="Endonuclease/exonuclease/phosphatase"/>
    <property type="match status" value="1"/>
</dbReference>
<dbReference type="Pfam" id="PF00075">
    <property type="entry name" value="RNase_H"/>
    <property type="match status" value="1"/>
</dbReference>
<evidence type="ECO:0000313" key="5">
    <source>
        <dbReference type="Proteomes" id="UP000565441"/>
    </source>
</evidence>
<dbReference type="CDD" id="cd01650">
    <property type="entry name" value="RT_nLTR_like"/>
    <property type="match status" value="1"/>
</dbReference>
<accession>A0A8H5M6X9</accession>
<dbReference type="SUPFAM" id="SSF56219">
    <property type="entry name" value="DNase I-like"/>
    <property type="match status" value="1"/>
</dbReference>
<proteinExistence type="predicted"/>
<dbReference type="PROSITE" id="PS50878">
    <property type="entry name" value="RT_POL"/>
    <property type="match status" value="1"/>
</dbReference>
<dbReference type="InterPro" id="IPR036397">
    <property type="entry name" value="RNaseH_sf"/>
</dbReference>
<evidence type="ECO:0008006" key="6">
    <source>
        <dbReference type="Google" id="ProtNLM"/>
    </source>
</evidence>
<dbReference type="Pfam" id="PF00078">
    <property type="entry name" value="RVT_1"/>
    <property type="match status" value="1"/>
</dbReference>
<feature type="region of interest" description="Disordered" evidence="1">
    <location>
        <begin position="394"/>
        <end position="417"/>
    </location>
</feature>
<dbReference type="OrthoDB" id="2940102at2759"/>
<feature type="domain" description="RNase H type-1" evidence="3">
    <location>
        <begin position="214"/>
        <end position="354"/>
    </location>
</feature>
<dbReference type="GO" id="GO:0003676">
    <property type="term" value="F:nucleic acid binding"/>
    <property type="evidence" value="ECO:0007669"/>
    <property type="project" value="InterPro"/>
</dbReference>
<dbReference type="InterPro" id="IPR012337">
    <property type="entry name" value="RNaseH-like_sf"/>
</dbReference>
<feature type="domain" description="Reverse transcriptase" evidence="2">
    <location>
        <begin position="551"/>
        <end position="822"/>
    </location>
</feature>